<protein>
    <recommendedName>
        <fullName evidence="2">3-keto-alpha-glucoside-1,2-lyase/3-keto-2-hydroxy-glucal hydratase domain-containing protein</fullName>
    </recommendedName>
</protein>
<dbReference type="Pfam" id="PF06439">
    <property type="entry name" value="3keto-disac_hyd"/>
    <property type="match status" value="1"/>
</dbReference>
<evidence type="ECO:0000313" key="4">
    <source>
        <dbReference type="Proteomes" id="UP000182427"/>
    </source>
</evidence>
<sequence>MMFRRALWAMLMLATSTVMMAQAANTLTDAEKKDGWTLLFDGKQLSQWRGAYMDALPSHGWAIHDGELRGEFSAGMEAGDGGDIVTRKTYSNFEMVFDWKLGAGGNSGVKYFVEERQPKPQGSQPGYEYQIIDDAHYIYMGKPLDPTKKTAAIYDVVAPNKGDTSVGMWHTSRIRVRGNHIEHWLDGKKVIDVERTSAAFQEGVAKSKFHAYPNFAAIHSGHILLQDHGHNVAFRNLKLKQLP</sequence>
<keyword evidence="1" id="KW-0732">Signal</keyword>
<keyword evidence="4" id="KW-1185">Reference proteome</keyword>
<dbReference type="Proteomes" id="UP000182427">
    <property type="component" value="Chromosome I"/>
</dbReference>
<evidence type="ECO:0000256" key="1">
    <source>
        <dbReference type="SAM" id="SignalP"/>
    </source>
</evidence>
<organism evidence="3 4">
    <name type="scientific">Terriglobus roseus</name>
    <dbReference type="NCBI Taxonomy" id="392734"/>
    <lineage>
        <taxon>Bacteria</taxon>
        <taxon>Pseudomonadati</taxon>
        <taxon>Acidobacteriota</taxon>
        <taxon>Terriglobia</taxon>
        <taxon>Terriglobales</taxon>
        <taxon>Acidobacteriaceae</taxon>
        <taxon>Terriglobus</taxon>
    </lineage>
</organism>
<dbReference type="Gene3D" id="2.60.120.560">
    <property type="entry name" value="Exo-inulinase, domain 1"/>
    <property type="match status" value="1"/>
</dbReference>
<feature type="signal peptide" evidence="1">
    <location>
        <begin position="1"/>
        <end position="23"/>
    </location>
</feature>
<evidence type="ECO:0000313" key="3">
    <source>
        <dbReference type="EMBL" id="SDF39048.1"/>
    </source>
</evidence>
<dbReference type="AlphaFoldDB" id="A0A1G7KP60"/>
<proteinExistence type="predicted"/>
<reference evidence="3 4" key="1">
    <citation type="submission" date="2016-10" db="EMBL/GenBank/DDBJ databases">
        <authorList>
            <person name="de Groot N.N."/>
        </authorList>
    </citation>
    <scope>NUCLEOTIDE SEQUENCE [LARGE SCALE GENOMIC DNA]</scope>
    <source>
        <strain evidence="3 4">GAS232</strain>
    </source>
</reference>
<accession>A0A1G7KP60</accession>
<evidence type="ECO:0000259" key="2">
    <source>
        <dbReference type="Pfam" id="PF06439"/>
    </source>
</evidence>
<dbReference type="OrthoDB" id="9814708at2"/>
<dbReference type="GO" id="GO:0016787">
    <property type="term" value="F:hydrolase activity"/>
    <property type="evidence" value="ECO:0007669"/>
    <property type="project" value="InterPro"/>
</dbReference>
<feature type="chain" id="PRO_5009241735" description="3-keto-alpha-glucoside-1,2-lyase/3-keto-2-hydroxy-glucal hydratase domain-containing protein" evidence="1">
    <location>
        <begin position="24"/>
        <end position="243"/>
    </location>
</feature>
<dbReference type="InterPro" id="IPR010496">
    <property type="entry name" value="AL/BT2_dom"/>
</dbReference>
<gene>
    <name evidence="3" type="ORF">SAMN05444167_2256</name>
</gene>
<dbReference type="RefSeq" id="WP_083345221.1">
    <property type="nucleotide sequence ID" value="NZ_LT629690.1"/>
</dbReference>
<name>A0A1G7KP60_9BACT</name>
<dbReference type="EMBL" id="LT629690">
    <property type="protein sequence ID" value="SDF39048.1"/>
    <property type="molecule type" value="Genomic_DNA"/>
</dbReference>
<feature type="domain" description="3-keto-alpha-glucoside-1,2-lyase/3-keto-2-hydroxy-glucal hydratase" evidence="2">
    <location>
        <begin position="35"/>
        <end position="240"/>
    </location>
</feature>